<evidence type="ECO:0000256" key="1">
    <source>
        <dbReference type="SAM" id="MobiDB-lite"/>
    </source>
</evidence>
<gene>
    <name evidence="2" type="ORF">CLF_104774</name>
</gene>
<reference evidence="2" key="1">
    <citation type="journal article" date="2011" name="Genome Biol.">
        <title>The draft genome of the carcinogenic human liver fluke Clonorchis sinensis.</title>
        <authorList>
            <person name="Wang X."/>
            <person name="Chen W."/>
            <person name="Huang Y."/>
            <person name="Sun J."/>
            <person name="Men J."/>
            <person name="Liu H."/>
            <person name="Luo F."/>
            <person name="Guo L."/>
            <person name="Lv X."/>
            <person name="Deng C."/>
            <person name="Zhou C."/>
            <person name="Fan Y."/>
            <person name="Li X."/>
            <person name="Huang L."/>
            <person name="Hu Y."/>
            <person name="Liang C."/>
            <person name="Hu X."/>
            <person name="Xu J."/>
            <person name="Yu X."/>
        </authorList>
    </citation>
    <scope>NUCLEOTIDE SEQUENCE [LARGE SCALE GENOMIC DNA]</scope>
    <source>
        <strain evidence="2">Henan</strain>
    </source>
</reference>
<keyword evidence="3" id="KW-1185">Reference proteome</keyword>
<dbReference type="AlphaFoldDB" id="G7YCB1"/>
<protein>
    <recommendedName>
        <fullName evidence="4">ATP-binding cassette transporter</fullName>
    </recommendedName>
</protein>
<name>G7YCB1_CLOSI</name>
<feature type="region of interest" description="Disordered" evidence="1">
    <location>
        <begin position="179"/>
        <end position="202"/>
    </location>
</feature>
<accession>G7YCB1</accession>
<evidence type="ECO:0000313" key="2">
    <source>
        <dbReference type="EMBL" id="GAA50595.1"/>
    </source>
</evidence>
<reference key="2">
    <citation type="submission" date="2011-10" db="EMBL/GenBank/DDBJ databases">
        <title>The genome and transcriptome sequence of Clonorchis sinensis provide insights into the carcinogenic liver fluke.</title>
        <authorList>
            <person name="Wang X."/>
            <person name="Huang Y."/>
            <person name="Chen W."/>
            <person name="Liu H."/>
            <person name="Guo L."/>
            <person name="Chen Y."/>
            <person name="Luo F."/>
            <person name="Zhou W."/>
            <person name="Sun J."/>
            <person name="Mao Q."/>
            <person name="Liang P."/>
            <person name="Zhou C."/>
            <person name="Tian Y."/>
            <person name="Men J."/>
            <person name="Lv X."/>
            <person name="Huang L."/>
            <person name="Zhou J."/>
            <person name="Hu Y."/>
            <person name="Li R."/>
            <person name="Zhang F."/>
            <person name="Lei H."/>
            <person name="Li X."/>
            <person name="Hu X."/>
            <person name="Liang C."/>
            <person name="Xu J."/>
            <person name="Wu Z."/>
            <person name="Yu X."/>
        </authorList>
    </citation>
    <scope>NUCLEOTIDE SEQUENCE</scope>
    <source>
        <strain>Henan</strain>
    </source>
</reference>
<proteinExistence type="predicted"/>
<organism evidence="2 3">
    <name type="scientific">Clonorchis sinensis</name>
    <name type="common">Chinese liver fluke</name>
    <dbReference type="NCBI Taxonomy" id="79923"/>
    <lineage>
        <taxon>Eukaryota</taxon>
        <taxon>Metazoa</taxon>
        <taxon>Spiralia</taxon>
        <taxon>Lophotrochozoa</taxon>
        <taxon>Platyhelminthes</taxon>
        <taxon>Trematoda</taxon>
        <taxon>Digenea</taxon>
        <taxon>Opisthorchiida</taxon>
        <taxon>Opisthorchiata</taxon>
        <taxon>Opisthorchiidae</taxon>
        <taxon>Clonorchis</taxon>
    </lineage>
</organism>
<dbReference type="EMBL" id="DF143060">
    <property type="protein sequence ID" value="GAA50595.1"/>
    <property type="molecule type" value="Genomic_DNA"/>
</dbReference>
<evidence type="ECO:0008006" key="4">
    <source>
        <dbReference type="Google" id="ProtNLM"/>
    </source>
</evidence>
<dbReference type="Proteomes" id="UP000008909">
    <property type="component" value="Unassembled WGS sequence"/>
</dbReference>
<evidence type="ECO:0000313" key="3">
    <source>
        <dbReference type="Proteomes" id="UP000008909"/>
    </source>
</evidence>
<sequence length="250" mass="28777">MERYVQSPRRNIHSRYPQAISNIYDGLDITRNQFRVFSSTGSNFRPGGSRPVFWFSHSEESKLQTSNLPRVIPEREADRFRTSMVHRKTIGQNQLEFLQGNWILSRTAAFGVRKRCLKQLTIHDTRRHLQRRRKKYMASIDSEKGEVGSVNNTEHSIGFNWFKQVTGLKLGQPGSIPALVQPSDGMAARPQKGATAERREEASTDKYRGIGLLCTVDNRIVSDILEENIHEWNYGLRNNRSMNDLIFAAR</sequence>